<evidence type="ECO:0000259" key="2">
    <source>
        <dbReference type="PROSITE" id="PS51178"/>
    </source>
</evidence>
<accession>A0ABP5CN35</accession>
<evidence type="ECO:0000313" key="3">
    <source>
        <dbReference type="EMBL" id="GAA1965140.1"/>
    </source>
</evidence>
<sequence length="97" mass="10162">MPDVVGLPVTVARQVAAEAGVALAQPDPDGPPLGALTWPGVWVIDEQAPAPGARVRRWDSVVVRFHEEGGGSAGVREPRRPLPEPRAASAAKDPEDD</sequence>
<evidence type="ECO:0000313" key="4">
    <source>
        <dbReference type="Proteomes" id="UP001501116"/>
    </source>
</evidence>
<keyword evidence="4" id="KW-1185">Reference proteome</keyword>
<dbReference type="InterPro" id="IPR005543">
    <property type="entry name" value="PASTA_dom"/>
</dbReference>
<organism evidence="3 4">
    <name type="scientific">Amycolatopsis minnesotensis</name>
    <dbReference type="NCBI Taxonomy" id="337894"/>
    <lineage>
        <taxon>Bacteria</taxon>
        <taxon>Bacillati</taxon>
        <taxon>Actinomycetota</taxon>
        <taxon>Actinomycetes</taxon>
        <taxon>Pseudonocardiales</taxon>
        <taxon>Pseudonocardiaceae</taxon>
        <taxon>Amycolatopsis</taxon>
    </lineage>
</organism>
<dbReference type="PROSITE" id="PS51178">
    <property type="entry name" value="PASTA"/>
    <property type="match status" value="1"/>
</dbReference>
<protein>
    <recommendedName>
        <fullName evidence="2">PASTA domain-containing protein</fullName>
    </recommendedName>
</protein>
<feature type="region of interest" description="Disordered" evidence="1">
    <location>
        <begin position="67"/>
        <end position="97"/>
    </location>
</feature>
<feature type="domain" description="PASTA" evidence="2">
    <location>
        <begin position="1"/>
        <end position="67"/>
    </location>
</feature>
<dbReference type="Proteomes" id="UP001501116">
    <property type="component" value="Unassembled WGS sequence"/>
</dbReference>
<evidence type="ECO:0000256" key="1">
    <source>
        <dbReference type="SAM" id="MobiDB-lite"/>
    </source>
</evidence>
<gene>
    <name evidence="3" type="ORF">GCM10009754_41400</name>
</gene>
<dbReference type="Gene3D" id="3.30.10.20">
    <property type="match status" value="1"/>
</dbReference>
<name>A0ABP5CN35_9PSEU</name>
<proteinExistence type="predicted"/>
<comment type="caution">
    <text evidence="3">The sequence shown here is derived from an EMBL/GenBank/DDBJ whole genome shotgun (WGS) entry which is preliminary data.</text>
</comment>
<reference evidence="4" key="1">
    <citation type="journal article" date="2019" name="Int. J. Syst. Evol. Microbiol.">
        <title>The Global Catalogue of Microorganisms (GCM) 10K type strain sequencing project: providing services to taxonomists for standard genome sequencing and annotation.</title>
        <authorList>
            <consortium name="The Broad Institute Genomics Platform"/>
            <consortium name="The Broad Institute Genome Sequencing Center for Infectious Disease"/>
            <person name="Wu L."/>
            <person name="Ma J."/>
        </authorList>
    </citation>
    <scope>NUCLEOTIDE SEQUENCE [LARGE SCALE GENOMIC DNA]</scope>
    <source>
        <strain evidence="4">JCM 14545</strain>
    </source>
</reference>
<dbReference type="EMBL" id="BAAANN010000016">
    <property type="protein sequence ID" value="GAA1965140.1"/>
    <property type="molecule type" value="Genomic_DNA"/>
</dbReference>